<dbReference type="OMA" id="AVSHENW"/>
<dbReference type="AlphaFoldDB" id="A0A1L8FBV9"/>
<reference evidence="8" key="1">
    <citation type="submission" date="2025-08" db="UniProtKB">
        <authorList>
            <consortium name="RefSeq"/>
        </authorList>
    </citation>
    <scope>IDENTIFICATION</scope>
    <source>
        <strain evidence="8">J_2021</strain>
        <tissue evidence="8">Erythrocytes</tissue>
    </source>
</reference>
<dbReference type="GO" id="GO:0005764">
    <property type="term" value="C:lysosome"/>
    <property type="evidence" value="ECO:0000318"/>
    <property type="project" value="GO_Central"/>
</dbReference>
<evidence type="ECO:0000256" key="4">
    <source>
        <dbReference type="ARBA" id="ARBA00022807"/>
    </source>
</evidence>
<dbReference type="GO" id="GO:0004197">
    <property type="term" value="F:cysteine-type endopeptidase activity"/>
    <property type="evidence" value="ECO:0000318"/>
    <property type="project" value="GO_Central"/>
</dbReference>
<dbReference type="CDD" id="cd02248">
    <property type="entry name" value="Peptidase_C1A"/>
    <property type="match status" value="1"/>
</dbReference>
<dbReference type="Pfam" id="PF00112">
    <property type="entry name" value="Peptidase_C1"/>
    <property type="match status" value="1"/>
</dbReference>
<dbReference type="Pfam" id="PF08246">
    <property type="entry name" value="Inhibitor_I29"/>
    <property type="match status" value="1"/>
</dbReference>
<evidence type="ECO:0000313" key="7">
    <source>
        <dbReference type="Proteomes" id="UP000186698"/>
    </source>
</evidence>
<evidence type="ECO:0000256" key="3">
    <source>
        <dbReference type="ARBA" id="ARBA00022801"/>
    </source>
</evidence>
<dbReference type="SMART" id="SM00645">
    <property type="entry name" value="Pept_C1"/>
    <property type="match status" value="1"/>
</dbReference>
<feature type="domain" description="Peptidase C1A papain C-terminal" evidence="5">
    <location>
        <begin position="117"/>
        <end position="330"/>
    </location>
</feature>
<dbReference type="InterPro" id="IPR000668">
    <property type="entry name" value="Peptidase_C1A_C"/>
</dbReference>
<dbReference type="PRINTS" id="PR00705">
    <property type="entry name" value="PAPAIN"/>
</dbReference>
<comment type="similarity">
    <text evidence="1">Belongs to the peptidase C1 family.</text>
</comment>
<evidence type="ECO:0000256" key="2">
    <source>
        <dbReference type="ARBA" id="ARBA00022670"/>
    </source>
</evidence>
<sequence length="331" mass="37431">MLALSLLLLVLPLVMADVYYNGTLDSEWEIWKTTYHKQYNNKMHEFMRRVIWEKNFQTIRAHNLEYAQGLHAYKLAMNKFGDMASEELVTKMMGVKVHTGIGTTHIPWDKNEESHTIPDSIDYRQKGYVTSVKDQGACHSDWALSSVGALEGQLMKTTGKLVELSPQNLIDCVEDNDGCDGGKMTTAFEYVKINKGIDSEEAYPYAEQEQKCMYNVSSKAAEIKDFKEVQKGNEKALMEAVGSVGPVSVRISAVSFNFFFYDKGIYYEEDCDPDVLNLAVLIVGYGVDIEGKYWIVKNCWGEDWGEKGYILMAKDEGNHCGIANMASYPIM</sequence>
<dbReference type="InterPro" id="IPR039417">
    <property type="entry name" value="Peptidase_C1A_papain-like"/>
</dbReference>
<dbReference type="STRING" id="8355.A0A1L8FBV9"/>
<dbReference type="Gene3D" id="3.90.70.10">
    <property type="entry name" value="Cysteine proteinases"/>
    <property type="match status" value="1"/>
</dbReference>
<dbReference type="Proteomes" id="UP000186698">
    <property type="component" value="Chromosome 8L"/>
</dbReference>
<keyword evidence="2" id="KW-0645">Protease</keyword>
<keyword evidence="4" id="KW-0788">Thiol protease</keyword>
<dbReference type="GO" id="GO:0005615">
    <property type="term" value="C:extracellular space"/>
    <property type="evidence" value="ECO:0000318"/>
    <property type="project" value="GO_Central"/>
</dbReference>
<evidence type="ECO:0000256" key="1">
    <source>
        <dbReference type="ARBA" id="ARBA00008455"/>
    </source>
</evidence>
<proteinExistence type="inferred from homology"/>
<dbReference type="GeneID" id="108699348"/>
<evidence type="ECO:0000259" key="5">
    <source>
        <dbReference type="SMART" id="SM00645"/>
    </source>
</evidence>
<dbReference type="PaxDb" id="8355-A0A1L8FBV9"/>
<accession>A0A1L8FBV9</accession>
<dbReference type="InterPro" id="IPR013128">
    <property type="entry name" value="Peptidase_C1A"/>
</dbReference>
<evidence type="ECO:0000313" key="8">
    <source>
        <dbReference type="RefSeq" id="XP_018086852.2"/>
    </source>
</evidence>
<dbReference type="InterPro" id="IPR038765">
    <property type="entry name" value="Papain-like_cys_pep_sf"/>
</dbReference>
<feature type="domain" description="Cathepsin propeptide inhibitor" evidence="6">
    <location>
        <begin position="28"/>
        <end position="88"/>
    </location>
</feature>
<dbReference type="GO" id="GO:0051603">
    <property type="term" value="P:proteolysis involved in protein catabolic process"/>
    <property type="evidence" value="ECO:0000318"/>
    <property type="project" value="GO_Central"/>
</dbReference>
<protein>
    <submittedName>
        <fullName evidence="8">Cathepsin K</fullName>
    </submittedName>
</protein>
<dbReference type="FunFam" id="3.90.70.10:FF:000006">
    <property type="entry name" value="Cathepsin S"/>
    <property type="match status" value="1"/>
</dbReference>
<evidence type="ECO:0000259" key="6">
    <source>
        <dbReference type="SMART" id="SM00848"/>
    </source>
</evidence>
<dbReference type="SMART" id="SM00848">
    <property type="entry name" value="Inhibitor_I29"/>
    <property type="match status" value="1"/>
</dbReference>
<dbReference type="PANTHER" id="PTHR12411">
    <property type="entry name" value="CYSTEINE PROTEASE FAMILY C1-RELATED"/>
    <property type="match status" value="1"/>
</dbReference>
<dbReference type="OrthoDB" id="65740at2759"/>
<dbReference type="InterPro" id="IPR013201">
    <property type="entry name" value="Prot_inhib_I29"/>
</dbReference>
<dbReference type="RefSeq" id="XP_018086852.2">
    <property type="nucleotide sequence ID" value="XM_018231363.2"/>
</dbReference>
<organism evidence="7 8">
    <name type="scientific">Xenopus laevis</name>
    <name type="common">African clawed frog</name>
    <dbReference type="NCBI Taxonomy" id="8355"/>
    <lineage>
        <taxon>Eukaryota</taxon>
        <taxon>Metazoa</taxon>
        <taxon>Chordata</taxon>
        <taxon>Craniata</taxon>
        <taxon>Vertebrata</taxon>
        <taxon>Euteleostomi</taxon>
        <taxon>Amphibia</taxon>
        <taxon>Batrachia</taxon>
        <taxon>Anura</taxon>
        <taxon>Pipoidea</taxon>
        <taxon>Pipidae</taxon>
        <taxon>Xenopodinae</taxon>
        <taxon>Xenopus</taxon>
        <taxon>Xenopus</taxon>
    </lineage>
</organism>
<name>A0A1L8FBV9_XENLA</name>
<dbReference type="KEGG" id="xla:108699348"/>
<keyword evidence="7" id="KW-1185">Reference proteome</keyword>
<gene>
    <name evidence="8" type="primary">LOC108699348</name>
</gene>
<keyword evidence="3" id="KW-0378">Hydrolase</keyword>
<dbReference type="SUPFAM" id="SSF54001">
    <property type="entry name" value="Cysteine proteinases"/>
    <property type="match status" value="1"/>
</dbReference>